<feature type="disulfide bond" evidence="6">
    <location>
        <begin position="157"/>
        <end position="200"/>
    </location>
</feature>
<feature type="domain" description="Sushi" evidence="8">
    <location>
        <begin position="532"/>
        <end position="599"/>
    </location>
</feature>
<dbReference type="InterPro" id="IPR050350">
    <property type="entry name" value="Compl-Cell_Adhes-Reg"/>
</dbReference>
<accession>A0A8J1M6N0</accession>
<dbReference type="InterPro" id="IPR000436">
    <property type="entry name" value="Sushi_SCR_CCP_dom"/>
</dbReference>
<dbReference type="InterPro" id="IPR035976">
    <property type="entry name" value="Sushi/SCR/CCP_sf"/>
</dbReference>
<organism evidence="9 10">
    <name type="scientific">Xenopus laevis</name>
    <name type="common">African clawed frog</name>
    <dbReference type="NCBI Taxonomy" id="8355"/>
    <lineage>
        <taxon>Eukaryota</taxon>
        <taxon>Metazoa</taxon>
        <taxon>Chordata</taxon>
        <taxon>Craniata</taxon>
        <taxon>Vertebrata</taxon>
        <taxon>Euteleostomi</taxon>
        <taxon>Amphibia</taxon>
        <taxon>Batrachia</taxon>
        <taxon>Anura</taxon>
        <taxon>Pipoidea</taxon>
        <taxon>Pipidae</taxon>
        <taxon>Xenopodinae</taxon>
        <taxon>Xenopus</taxon>
        <taxon>Xenopus</taxon>
    </lineage>
</organism>
<evidence type="ECO:0000259" key="8">
    <source>
        <dbReference type="PROSITE" id="PS50923"/>
    </source>
</evidence>
<keyword evidence="3" id="KW-0677">Repeat</keyword>
<evidence type="ECO:0000256" key="5">
    <source>
        <dbReference type="ARBA" id="ARBA00023180"/>
    </source>
</evidence>
<dbReference type="AlphaFoldDB" id="A0A8J1M6N0"/>
<dbReference type="SUPFAM" id="SSF57535">
    <property type="entry name" value="Complement control module/SCR domain"/>
    <property type="match status" value="9"/>
</dbReference>
<dbReference type="CDD" id="cd00033">
    <property type="entry name" value="CCP"/>
    <property type="match status" value="9"/>
</dbReference>
<dbReference type="PANTHER" id="PTHR19325:SF572">
    <property type="entry name" value="COMPLEMENT RECEPTOR TYPE 2"/>
    <property type="match status" value="1"/>
</dbReference>
<feature type="disulfide bond" evidence="6">
    <location>
        <begin position="366"/>
        <end position="393"/>
    </location>
</feature>
<dbReference type="RefSeq" id="XP_041436715.1">
    <property type="nucleotide sequence ID" value="XM_041580781.1"/>
</dbReference>
<evidence type="ECO:0000256" key="7">
    <source>
        <dbReference type="SAM" id="Phobius"/>
    </source>
</evidence>
<evidence type="ECO:0000256" key="2">
    <source>
        <dbReference type="ARBA" id="ARBA00022729"/>
    </source>
</evidence>
<dbReference type="PROSITE" id="PS50923">
    <property type="entry name" value="SUSHI"/>
    <property type="match status" value="9"/>
</dbReference>
<dbReference type="FunFam" id="2.10.70.10:FF:000014">
    <property type="entry name" value="Membrane cofactor protein"/>
    <property type="match status" value="3"/>
</dbReference>
<gene>
    <name evidence="10" type="primary">csmd1.L</name>
    <name evidence="10" type="synonym">csmd1</name>
</gene>
<dbReference type="OrthoDB" id="6480633at2759"/>
<dbReference type="GeneID" id="100137671"/>
<dbReference type="Pfam" id="PF00084">
    <property type="entry name" value="Sushi"/>
    <property type="match status" value="9"/>
</dbReference>
<keyword evidence="7" id="KW-0472">Membrane</keyword>
<feature type="domain" description="Sushi" evidence="8">
    <location>
        <begin position="463"/>
        <end position="530"/>
    </location>
</feature>
<keyword evidence="9" id="KW-1185">Reference proteome</keyword>
<feature type="domain" description="Sushi" evidence="8">
    <location>
        <begin position="336"/>
        <end position="395"/>
    </location>
</feature>
<evidence type="ECO:0000256" key="4">
    <source>
        <dbReference type="ARBA" id="ARBA00023157"/>
    </source>
</evidence>
<keyword evidence="2" id="KW-0732">Signal</keyword>
<protein>
    <submittedName>
        <fullName evidence="10">CUB and Sushi multiple domains 1 L homeolog isoform X1</fullName>
    </submittedName>
</protein>
<keyword evidence="4 6" id="KW-1015">Disulfide bond</keyword>
<dbReference type="CTD" id="100137671"/>
<feature type="transmembrane region" description="Helical" evidence="7">
    <location>
        <begin position="12"/>
        <end position="29"/>
    </location>
</feature>
<keyword evidence="7" id="KW-0812">Transmembrane</keyword>
<evidence type="ECO:0000256" key="6">
    <source>
        <dbReference type="PROSITE-ProRule" id="PRU00302"/>
    </source>
</evidence>
<feature type="disulfide bond" evidence="6">
    <location>
        <begin position="432"/>
        <end position="459"/>
    </location>
</feature>
<keyword evidence="7" id="KW-1133">Transmembrane helix</keyword>
<evidence type="ECO:0000313" key="9">
    <source>
        <dbReference type="Proteomes" id="UP000186698"/>
    </source>
</evidence>
<evidence type="ECO:0000256" key="3">
    <source>
        <dbReference type="ARBA" id="ARBA00022737"/>
    </source>
</evidence>
<comment type="caution">
    <text evidence="6">Lacks conserved residue(s) required for the propagation of feature annotation.</text>
</comment>
<feature type="domain" description="Sushi" evidence="8">
    <location>
        <begin position="31"/>
        <end position="95"/>
    </location>
</feature>
<proteinExistence type="predicted"/>
<feature type="domain" description="Sushi" evidence="8">
    <location>
        <begin position="396"/>
        <end position="461"/>
    </location>
</feature>
<feature type="disulfide bond" evidence="6">
    <location>
        <begin position="246"/>
        <end position="273"/>
    </location>
</feature>
<feature type="disulfide bond" evidence="6">
    <location>
        <begin position="570"/>
        <end position="597"/>
    </location>
</feature>
<name>A0A8J1M6N0_XENLA</name>
<sequence length="604" mass="68276">MTKNKIFGSNNSDSILFWIATIYTFFLSIDCSCDSPPRFSYAQLKTEHMDTNIFPTDSIVGYECRPGYLKIRFKKNYIRCLANTTWSKLDEFCKKKLCIYPGEAFNGYFKETDFSVGSRVTYFCEKGYTMISKINYRYCQADGSWSNSIPVCEVVTCPPPENILGVKFSPQKEEYIYLESVKYQCIAHNLEIMGERNVFCTENGTWSNPPPKCIDVNCPNPVVPNSKKLSGFMGPYKLNYAVRFECHKGLQMKGSDTITCGIDSQWKPQIPSCLHVNCPNPVVPNSKKLAAFMGPYKLNDIVRFECLKGFAMQGSDTITCSIDSQWKPEIPSCLYVNCPNPVVPNSKKLSGFIGPYKLNYAVRFECLEGLQMKGSDIITCGIHGQWKPQIPSCLREACPEPVVPHGIIKKPENILTVTSEGYSVGQKVKIECDFDFGLNRHHILTCGSDLHWYPSISVCHPKHFCTEPKVFHGQIKNGTPVYLINGVEKGYNVGDVIKVKCDYKHHLKGKNSIFCGSDMKWHPRIPICEHRLGCSYPEIKNGLIVLRNGDAYNPKLNFSFFLGDTVRVKCRPGFGMYGNESSKCSGYFEWSPDLPVCVQGNKHQ</sequence>
<reference evidence="10" key="1">
    <citation type="submission" date="2025-08" db="UniProtKB">
        <authorList>
            <consortium name="RefSeq"/>
        </authorList>
    </citation>
    <scope>IDENTIFICATION</scope>
    <source>
        <strain evidence="10">J_2021</strain>
        <tissue evidence="10">Erythrocytes</tissue>
    </source>
</reference>
<feature type="domain" description="Sushi" evidence="8">
    <location>
        <begin position="155"/>
        <end position="215"/>
    </location>
</feature>
<feature type="domain" description="Sushi" evidence="8">
    <location>
        <begin position="276"/>
        <end position="335"/>
    </location>
</feature>
<dbReference type="PANTHER" id="PTHR19325">
    <property type="entry name" value="COMPLEMENT COMPONENT-RELATED SUSHI DOMAIN-CONTAINING"/>
    <property type="match status" value="1"/>
</dbReference>
<dbReference type="Gene3D" id="2.10.70.10">
    <property type="entry name" value="Complement Module, domain 1"/>
    <property type="match status" value="9"/>
</dbReference>
<keyword evidence="5" id="KW-0325">Glycoprotein</keyword>
<dbReference type="SMART" id="SM00032">
    <property type="entry name" value="CCP"/>
    <property type="match status" value="9"/>
</dbReference>
<feature type="disulfide bond" evidence="6">
    <location>
        <begin position="501"/>
        <end position="528"/>
    </location>
</feature>
<evidence type="ECO:0000256" key="1">
    <source>
        <dbReference type="ARBA" id="ARBA00022659"/>
    </source>
</evidence>
<feature type="domain" description="Sushi" evidence="8">
    <location>
        <begin position="216"/>
        <end position="275"/>
    </location>
</feature>
<dbReference type="Proteomes" id="UP000186698">
    <property type="component" value="Chromosome 2L"/>
</dbReference>
<feature type="domain" description="Sushi" evidence="8">
    <location>
        <begin position="96"/>
        <end position="154"/>
    </location>
</feature>
<feature type="disulfide bond" evidence="6">
    <location>
        <begin position="306"/>
        <end position="333"/>
    </location>
</feature>
<keyword evidence="1 6" id="KW-0768">Sushi</keyword>
<evidence type="ECO:0000313" key="10">
    <source>
        <dbReference type="RefSeq" id="XP_041436715.1"/>
    </source>
</evidence>